<evidence type="ECO:0000313" key="2">
    <source>
        <dbReference type="EMBL" id="VDN14423.1"/>
    </source>
</evidence>
<feature type="region of interest" description="Disordered" evidence="1">
    <location>
        <begin position="50"/>
        <end position="73"/>
    </location>
</feature>
<dbReference type="GO" id="GO:0090251">
    <property type="term" value="P:protein localization involved in establishment of planar polarity"/>
    <property type="evidence" value="ECO:0007669"/>
    <property type="project" value="TreeGrafter"/>
</dbReference>
<dbReference type="EMBL" id="UYRU01059237">
    <property type="protein sequence ID" value="VDN14423.1"/>
    <property type="molecule type" value="Genomic_DNA"/>
</dbReference>
<dbReference type="Proteomes" id="UP000281553">
    <property type="component" value="Unassembled WGS sequence"/>
</dbReference>
<reference evidence="2 3" key="1">
    <citation type="submission" date="2018-11" db="EMBL/GenBank/DDBJ databases">
        <authorList>
            <consortium name="Pathogen Informatics"/>
        </authorList>
    </citation>
    <scope>NUCLEOTIDE SEQUENCE [LARGE SCALE GENOMIC DNA]</scope>
</reference>
<dbReference type="Gene3D" id="2.30.30.40">
    <property type="entry name" value="SH3 Domains"/>
    <property type="match status" value="1"/>
</dbReference>
<evidence type="ECO:0000313" key="3">
    <source>
        <dbReference type="Proteomes" id="UP000281553"/>
    </source>
</evidence>
<evidence type="ECO:0000256" key="1">
    <source>
        <dbReference type="SAM" id="MobiDB-lite"/>
    </source>
</evidence>
<accession>A0A3P7LTW9</accession>
<protein>
    <recommendedName>
        <fullName evidence="4">SH3 domain-containing protein</fullName>
    </recommendedName>
</protein>
<dbReference type="AlphaFoldDB" id="A0A3P7LTW9"/>
<dbReference type="InterPro" id="IPR039687">
    <property type="entry name" value="NPHP1"/>
</dbReference>
<organism evidence="2 3">
    <name type="scientific">Dibothriocephalus latus</name>
    <name type="common">Fish tapeworm</name>
    <name type="synonym">Diphyllobothrium latum</name>
    <dbReference type="NCBI Taxonomy" id="60516"/>
    <lineage>
        <taxon>Eukaryota</taxon>
        <taxon>Metazoa</taxon>
        <taxon>Spiralia</taxon>
        <taxon>Lophotrochozoa</taxon>
        <taxon>Platyhelminthes</taxon>
        <taxon>Cestoda</taxon>
        <taxon>Eucestoda</taxon>
        <taxon>Diphyllobothriidea</taxon>
        <taxon>Diphyllobothriidae</taxon>
        <taxon>Dibothriocephalus</taxon>
    </lineage>
</organism>
<evidence type="ECO:0008006" key="4">
    <source>
        <dbReference type="Google" id="ProtNLM"/>
    </source>
</evidence>
<sequence>MLTPPKLIPSFQRTRIPRDDGWWSAVNRKGKQGLVPSNFLAPAKKIITASDAKTASASPPSIVVTEQSQSDVSEVEEVEEEVFSEEEAAVAEELIALPLLTAGNDKSITYEGAKDTGSEEDTEEGGDAATLLLSPFPLEQEEKQMKGSSLAKSEPSLKQTAMKSNESLPLGLHLSTLEQWETEKYSLGHWLQPQLDSSGLHLADLAFNASTSKVVPRPGQWQRVITIQKVANLSSLPKTDLMEIKRCVRVCLCNGKTVISNVYQMALSPPGSKGATYTVNPLVGDLFTSFSGLNRCAKSSEVRSGTRMGISGSAMPTNMACRC</sequence>
<feature type="compositionally biased region" description="Low complexity" evidence="1">
    <location>
        <begin position="63"/>
        <end position="72"/>
    </location>
</feature>
<dbReference type="SUPFAM" id="SSF50044">
    <property type="entry name" value="SH3-domain"/>
    <property type="match status" value="1"/>
</dbReference>
<dbReference type="GO" id="GO:0005737">
    <property type="term" value="C:cytoplasm"/>
    <property type="evidence" value="ECO:0007669"/>
    <property type="project" value="TreeGrafter"/>
</dbReference>
<keyword evidence="3" id="KW-1185">Reference proteome</keyword>
<name>A0A3P7LTW9_DIBLA</name>
<dbReference type="PANTHER" id="PTHR15176">
    <property type="entry name" value="NEPHROCYSTIN"/>
    <property type="match status" value="1"/>
</dbReference>
<dbReference type="PANTHER" id="PTHR15176:SF1">
    <property type="entry name" value="NEPHROCYSTIN-1"/>
    <property type="match status" value="1"/>
</dbReference>
<proteinExistence type="predicted"/>
<gene>
    <name evidence="2" type="ORF">DILT_LOCUS10254</name>
</gene>
<dbReference type="InterPro" id="IPR036028">
    <property type="entry name" value="SH3-like_dom_sf"/>
</dbReference>
<dbReference type="OrthoDB" id="5340910at2759"/>
<dbReference type="GO" id="GO:0005929">
    <property type="term" value="C:cilium"/>
    <property type="evidence" value="ECO:0007669"/>
    <property type="project" value="TreeGrafter"/>
</dbReference>